<dbReference type="InterPro" id="IPR050736">
    <property type="entry name" value="Sensor_HK_Regulatory"/>
</dbReference>
<dbReference type="InterPro" id="IPR036890">
    <property type="entry name" value="HATPase_C_sf"/>
</dbReference>
<organism evidence="15 16">
    <name type="scientific">Plebeiibacterium sediminum</name>
    <dbReference type="NCBI Taxonomy" id="2992112"/>
    <lineage>
        <taxon>Bacteria</taxon>
        <taxon>Pseudomonadati</taxon>
        <taxon>Bacteroidota</taxon>
        <taxon>Bacteroidia</taxon>
        <taxon>Marinilabiliales</taxon>
        <taxon>Marinilabiliaceae</taxon>
        <taxon>Plebeiibacterium</taxon>
    </lineage>
</organism>
<dbReference type="InterPro" id="IPR003594">
    <property type="entry name" value="HATPase_dom"/>
</dbReference>
<keyword evidence="13" id="KW-0175">Coiled coil</keyword>
<dbReference type="Gene3D" id="3.30.565.10">
    <property type="entry name" value="Histidine kinase-like ATPase, C-terminal domain"/>
    <property type="match status" value="1"/>
</dbReference>
<dbReference type="EC" id="2.7.13.3" evidence="4"/>
<dbReference type="RefSeq" id="WP_301191386.1">
    <property type="nucleotide sequence ID" value="NZ_JAPDPJ010000037.1"/>
</dbReference>
<accession>A0AAE3M634</accession>
<dbReference type="Pfam" id="PF02518">
    <property type="entry name" value="HATPase_c"/>
    <property type="match status" value="1"/>
</dbReference>
<evidence type="ECO:0000313" key="15">
    <source>
        <dbReference type="EMBL" id="MCW3787822.1"/>
    </source>
</evidence>
<evidence type="ECO:0000256" key="1">
    <source>
        <dbReference type="ARBA" id="ARBA00000085"/>
    </source>
</evidence>
<evidence type="ECO:0000256" key="4">
    <source>
        <dbReference type="ARBA" id="ARBA00012438"/>
    </source>
</evidence>
<dbReference type="Gene3D" id="1.10.287.130">
    <property type="match status" value="1"/>
</dbReference>
<evidence type="ECO:0000256" key="3">
    <source>
        <dbReference type="ARBA" id="ARBA00004314"/>
    </source>
</evidence>
<dbReference type="InterPro" id="IPR036097">
    <property type="entry name" value="HisK_dim/P_sf"/>
</dbReference>
<keyword evidence="6" id="KW-0597">Phosphoprotein</keyword>
<name>A0AAE3M634_9BACT</name>
<dbReference type="PROSITE" id="PS50109">
    <property type="entry name" value="HIS_KIN"/>
    <property type="match status" value="1"/>
</dbReference>
<feature type="domain" description="Histidine kinase" evidence="14">
    <location>
        <begin position="252"/>
        <end position="473"/>
    </location>
</feature>
<dbReference type="InterPro" id="IPR003661">
    <property type="entry name" value="HisK_dim/P_dom"/>
</dbReference>
<proteinExistence type="predicted"/>
<keyword evidence="9" id="KW-0418">Kinase</keyword>
<dbReference type="FunFam" id="3.30.565.10:FF:000023">
    <property type="entry name" value="PAS domain-containing sensor histidine kinase"/>
    <property type="match status" value="1"/>
</dbReference>
<dbReference type="GO" id="GO:0000155">
    <property type="term" value="F:phosphorelay sensor kinase activity"/>
    <property type="evidence" value="ECO:0007669"/>
    <property type="project" value="InterPro"/>
</dbReference>
<sequence length="477" mass="55015">MKDDDKNINQIKLLQEYIAQLEEENNLLANRAEEIILLNLLSNAISTIDDEEKLIDELLEKISILLNLSLCCCYAKSIDGYRLISDYYIGENNEEKTYTLILNECIEEKLKTQQFYNNLLSECVFDSSWKFPVQITQDTQILIVSFESQWIKNGIFIFLSDNKELLQDNVILIQQGIRIILDKIDKLSYLKKIEYLNQNLEYKVEQRTKELSDINEKLIEEINVRHAVELKLREAVDKAQESDKLKSAFLANMSHEIRTPMNAIVGFSEILSSSKCSDKEINDYTNLIYSNSLSLLTLINDLLDFSKIEANQLTIKKKQCNLNKIFADITILTQHIFKQYKKENITFSISNKGESKDSLIFTDELRLKQILLNLISNAIKFSLKGSIKLHYYNKGDKYYFEVSDEGIGIEKEQHDLIFNRFTRVISHVNKPIMGSGLGLTITRNLVEMLGGHISVDSKPGRGSVFMFFIDVSQNTSK</sequence>
<evidence type="ECO:0000256" key="13">
    <source>
        <dbReference type="SAM" id="Coils"/>
    </source>
</evidence>
<dbReference type="PRINTS" id="PR00344">
    <property type="entry name" value="BCTRLSENSOR"/>
</dbReference>
<dbReference type="FunFam" id="1.10.287.130:FF:000001">
    <property type="entry name" value="Two-component sensor histidine kinase"/>
    <property type="match status" value="1"/>
</dbReference>
<evidence type="ECO:0000256" key="6">
    <source>
        <dbReference type="ARBA" id="ARBA00022553"/>
    </source>
</evidence>
<dbReference type="GO" id="GO:0005886">
    <property type="term" value="C:plasma membrane"/>
    <property type="evidence" value="ECO:0007669"/>
    <property type="project" value="UniProtKB-SubCell"/>
</dbReference>
<evidence type="ECO:0000256" key="8">
    <source>
        <dbReference type="ARBA" id="ARBA00022741"/>
    </source>
</evidence>
<evidence type="ECO:0000313" key="16">
    <source>
        <dbReference type="Proteomes" id="UP001209229"/>
    </source>
</evidence>
<keyword evidence="8" id="KW-0547">Nucleotide-binding</keyword>
<evidence type="ECO:0000256" key="2">
    <source>
        <dbReference type="ARBA" id="ARBA00004236"/>
    </source>
</evidence>
<keyword evidence="12" id="KW-0472">Membrane</keyword>
<dbReference type="Proteomes" id="UP001209229">
    <property type="component" value="Unassembled WGS sequence"/>
</dbReference>
<dbReference type="SUPFAM" id="SSF55874">
    <property type="entry name" value="ATPase domain of HSP90 chaperone/DNA topoisomerase II/histidine kinase"/>
    <property type="match status" value="1"/>
</dbReference>
<evidence type="ECO:0000256" key="10">
    <source>
        <dbReference type="ARBA" id="ARBA00022840"/>
    </source>
</evidence>
<dbReference type="AlphaFoldDB" id="A0AAE3M634"/>
<dbReference type="PANTHER" id="PTHR43711:SF31">
    <property type="entry name" value="HISTIDINE KINASE"/>
    <property type="match status" value="1"/>
</dbReference>
<reference evidence="15" key="1">
    <citation type="submission" date="2022-10" db="EMBL/GenBank/DDBJ databases">
        <authorList>
            <person name="Yu W.X."/>
        </authorList>
    </citation>
    <scope>NUCLEOTIDE SEQUENCE</scope>
    <source>
        <strain evidence="15">AAT</strain>
    </source>
</reference>
<evidence type="ECO:0000256" key="5">
    <source>
        <dbReference type="ARBA" id="ARBA00022475"/>
    </source>
</evidence>
<feature type="coiled-coil region" evidence="13">
    <location>
        <begin position="11"/>
        <end position="68"/>
    </location>
</feature>
<evidence type="ECO:0000256" key="9">
    <source>
        <dbReference type="ARBA" id="ARBA00022777"/>
    </source>
</evidence>
<dbReference type="PANTHER" id="PTHR43711">
    <property type="entry name" value="TWO-COMPONENT HISTIDINE KINASE"/>
    <property type="match status" value="1"/>
</dbReference>
<dbReference type="CDD" id="cd00082">
    <property type="entry name" value="HisKA"/>
    <property type="match status" value="1"/>
</dbReference>
<keyword evidence="11" id="KW-0902">Two-component regulatory system</keyword>
<comment type="catalytic activity">
    <reaction evidence="1">
        <text>ATP + protein L-histidine = ADP + protein N-phospho-L-histidine.</text>
        <dbReference type="EC" id="2.7.13.3"/>
    </reaction>
</comment>
<keyword evidence="7" id="KW-0808">Transferase</keyword>
<evidence type="ECO:0000256" key="12">
    <source>
        <dbReference type="ARBA" id="ARBA00023136"/>
    </source>
</evidence>
<dbReference type="GO" id="GO:0045121">
    <property type="term" value="C:membrane raft"/>
    <property type="evidence" value="ECO:0007669"/>
    <property type="project" value="UniProtKB-SubCell"/>
</dbReference>
<evidence type="ECO:0000256" key="7">
    <source>
        <dbReference type="ARBA" id="ARBA00022679"/>
    </source>
</evidence>
<dbReference type="InterPro" id="IPR005467">
    <property type="entry name" value="His_kinase_dom"/>
</dbReference>
<comment type="subcellular location">
    <subcellularLocation>
        <location evidence="2">Cell membrane</location>
    </subcellularLocation>
    <subcellularLocation>
        <location evidence="3">Membrane raft</location>
        <topology evidence="3">Multi-pass membrane protein</topology>
    </subcellularLocation>
</comment>
<dbReference type="Pfam" id="PF00512">
    <property type="entry name" value="HisKA"/>
    <property type="match status" value="1"/>
</dbReference>
<dbReference type="InterPro" id="IPR004358">
    <property type="entry name" value="Sig_transdc_His_kin-like_C"/>
</dbReference>
<dbReference type="SUPFAM" id="SSF47384">
    <property type="entry name" value="Homodimeric domain of signal transducing histidine kinase"/>
    <property type="match status" value="1"/>
</dbReference>
<dbReference type="GO" id="GO:0005524">
    <property type="term" value="F:ATP binding"/>
    <property type="evidence" value="ECO:0007669"/>
    <property type="project" value="UniProtKB-KW"/>
</dbReference>
<keyword evidence="5" id="KW-1003">Cell membrane</keyword>
<dbReference type="SMART" id="SM00388">
    <property type="entry name" value="HisKA"/>
    <property type="match status" value="1"/>
</dbReference>
<dbReference type="SMART" id="SM00387">
    <property type="entry name" value="HATPase_c"/>
    <property type="match status" value="1"/>
</dbReference>
<evidence type="ECO:0000256" key="11">
    <source>
        <dbReference type="ARBA" id="ARBA00023012"/>
    </source>
</evidence>
<keyword evidence="10 15" id="KW-0067">ATP-binding</keyword>
<dbReference type="EMBL" id="JAPDPJ010000037">
    <property type="protein sequence ID" value="MCW3787822.1"/>
    <property type="molecule type" value="Genomic_DNA"/>
</dbReference>
<comment type="caution">
    <text evidence="15">The sequence shown here is derived from an EMBL/GenBank/DDBJ whole genome shotgun (WGS) entry which is preliminary data.</text>
</comment>
<keyword evidence="16" id="KW-1185">Reference proteome</keyword>
<gene>
    <name evidence="15" type="ORF">OM075_15205</name>
</gene>
<evidence type="ECO:0000259" key="14">
    <source>
        <dbReference type="PROSITE" id="PS50109"/>
    </source>
</evidence>
<protein>
    <recommendedName>
        <fullName evidence="4">histidine kinase</fullName>
        <ecNumber evidence="4">2.7.13.3</ecNumber>
    </recommendedName>
</protein>